<evidence type="ECO:0000256" key="4">
    <source>
        <dbReference type="ARBA" id="ARBA00023186"/>
    </source>
</evidence>
<organism evidence="8 9">
    <name type="scientific">Usitatibacter rugosus</name>
    <dbReference type="NCBI Taxonomy" id="2732067"/>
    <lineage>
        <taxon>Bacteria</taxon>
        <taxon>Pseudomonadati</taxon>
        <taxon>Pseudomonadota</taxon>
        <taxon>Betaproteobacteria</taxon>
        <taxon>Nitrosomonadales</taxon>
        <taxon>Usitatibacteraceae</taxon>
        <taxon>Usitatibacter</taxon>
    </lineage>
</organism>
<dbReference type="Pfam" id="PF05194">
    <property type="entry name" value="UreE_C"/>
    <property type="match status" value="1"/>
</dbReference>
<evidence type="ECO:0000259" key="7">
    <source>
        <dbReference type="SMART" id="SM00988"/>
    </source>
</evidence>
<keyword evidence="9" id="KW-1185">Reference proteome</keyword>
<dbReference type="Gene3D" id="3.30.70.790">
    <property type="entry name" value="UreE, C-terminal domain"/>
    <property type="match status" value="1"/>
</dbReference>
<evidence type="ECO:0000313" key="9">
    <source>
        <dbReference type="Proteomes" id="UP000501534"/>
    </source>
</evidence>
<dbReference type="InterPro" id="IPR007864">
    <property type="entry name" value="UreE_C_dom"/>
</dbReference>
<keyword evidence="3 5" id="KW-0533">Nickel</keyword>
<dbReference type="CDD" id="cd00571">
    <property type="entry name" value="UreE"/>
    <property type="match status" value="1"/>
</dbReference>
<evidence type="ECO:0000313" key="8">
    <source>
        <dbReference type="EMBL" id="QJR11455.1"/>
    </source>
</evidence>
<evidence type="ECO:0000256" key="5">
    <source>
        <dbReference type="HAMAP-Rule" id="MF_00822"/>
    </source>
</evidence>
<dbReference type="InterPro" id="IPR004029">
    <property type="entry name" value="UreE_N"/>
</dbReference>
<dbReference type="Pfam" id="PF02814">
    <property type="entry name" value="UreE_N"/>
    <property type="match status" value="1"/>
</dbReference>
<evidence type="ECO:0000256" key="3">
    <source>
        <dbReference type="ARBA" id="ARBA00022596"/>
    </source>
</evidence>
<dbReference type="HAMAP" id="MF_00822">
    <property type="entry name" value="UreE"/>
    <property type="match status" value="1"/>
</dbReference>
<evidence type="ECO:0000256" key="6">
    <source>
        <dbReference type="SAM" id="MobiDB-lite"/>
    </source>
</evidence>
<keyword evidence="2 5" id="KW-0963">Cytoplasm</keyword>
<dbReference type="GO" id="GO:0019627">
    <property type="term" value="P:urea metabolic process"/>
    <property type="evidence" value="ECO:0007669"/>
    <property type="project" value="InterPro"/>
</dbReference>
<name>A0A6M4GWR3_9PROT</name>
<feature type="domain" description="UreE urease accessory N-terminal" evidence="7">
    <location>
        <begin position="1"/>
        <end position="65"/>
    </location>
</feature>
<comment type="subcellular location">
    <subcellularLocation>
        <location evidence="1 5">Cytoplasm</location>
    </subcellularLocation>
</comment>
<comment type="function">
    <text evidence="5">Involved in urease metallocenter assembly. Binds nickel. Probably functions as a nickel donor during metallocenter assembly.</text>
</comment>
<feature type="compositionally biased region" description="Basic residues" evidence="6">
    <location>
        <begin position="182"/>
        <end position="192"/>
    </location>
</feature>
<evidence type="ECO:0000256" key="1">
    <source>
        <dbReference type="ARBA" id="ARBA00004496"/>
    </source>
</evidence>
<dbReference type="Proteomes" id="UP000501534">
    <property type="component" value="Chromosome"/>
</dbReference>
<proteinExistence type="inferred from homology"/>
<dbReference type="SMART" id="SM00988">
    <property type="entry name" value="UreE_N"/>
    <property type="match status" value="1"/>
</dbReference>
<gene>
    <name evidence="5 8" type="primary">ureE</name>
    <name evidence="8" type="ORF">DSM104443_02531</name>
</gene>
<dbReference type="GO" id="GO:0005737">
    <property type="term" value="C:cytoplasm"/>
    <property type="evidence" value="ECO:0007669"/>
    <property type="project" value="UniProtKB-SubCell"/>
</dbReference>
<dbReference type="InterPro" id="IPR036118">
    <property type="entry name" value="UreE_N_sf"/>
</dbReference>
<feature type="compositionally biased region" description="Basic and acidic residues" evidence="6">
    <location>
        <begin position="144"/>
        <end position="177"/>
    </location>
</feature>
<dbReference type="KEGG" id="uru:DSM104443_02531"/>
<dbReference type="InterPro" id="IPR012406">
    <property type="entry name" value="UreE"/>
</dbReference>
<keyword evidence="4 5" id="KW-0143">Chaperone</keyword>
<dbReference type="GO" id="GO:0051082">
    <property type="term" value="F:unfolded protein binding"/>
    <property type="evidence" value="ECO:0007669"/>
    <property type="project" value="UniProtKB-UniRule"/>
</dbReference>
<sequence>MVELRNRVFVRGVKTSARLSLTFDRRTKTRQRATLEGGEEVAIFLPRGEVLRGGDIVAASDGRLVEVIASPEAVLHVTCTSPRELARAAYHLGNRHVPVEVGEGFLRIAADHVLEEMLRGLGATIEPMSAAFEPEAGAYGGGHRHGDDHDHGHDHDHEHDHKHDHEHGEHCDHEHGPPPHPARIHHFGKKDG</sequence>
<accession>A0A6M4GWR3</accession>
<dbReference type="EMBL" id="CP053069">
    <property type="protein sequence ID" value="QJR11455.1"/>
    <property type="molecule type" value="Genomic_DNA"/>
</dbReference>
<feature type="region of interest" description="Disordered" evidence="6">
    <location>
        <begin position="134"/>
        <end position="192"/>
    </location>
</feature>
<dbReference type="SUPFAM" id="SSF69737">
    <property type="entry name" value="Urease metallochaperone UreE, C-terminal domain"/>
    <property type="match status" value="1"/>
</dbReference>
<dbReference type="GO" id="GO:0016151">
    <property type="term" value="F:nickel cation binding"/>
    <property type="evidence" value="ECO:0007669"/>
    <property type="project" value="UniProtKB-UniRule"/>
</dbReference>
<dbReference type="GO" id="GO:0065003">
    <property type="term" value="P:protein-containing complex assembly"/>
    <property type="evidence" value="ECO:0007669"/>
    <property type="project" value="InterPro"/>
</dbReference>
<dbReference type="NCBIfam" id="NF009751">
    <property type="entry name" value="PRK13261.1-1"/>
    <property type="match status" value="1"/>
</dbReference>
<dbReference type="RefSeq" id="WP_171092815.1">
    <property type="nucleotide sequence ID" value="NZ_CP053069.1"/>
</dbReference>
<dbReference type="SUPFAM" id="SSF69287">
    <property type="entry name" value="Urease metallochaperone UreE, N-terminal domain"/>
    <property type="match status" value="1"/>
</dbReference>
<comment type="similarity">
    <text evidence="5">Belongs to the UreE family.</text>
</comment>
<dbReference type="AlphaFoldDB" id="A0A6M4GWR3"/>
<reference evidence="8 9" key="1">
    <citation type="submission" date="2020-04" db="EMBL/GenBank/DDBJ databases">
        <title>Usitatibacter rugosus gen. nov., sp. nov. and Usitatibacter palustris sp. nov., novel members of Usitatibacteraceae fam. nov. within the order Nitrosomonadales isolated from soil.</title>
        <authorList>
            <person name="Huber K.J."/>
            <person name="Neumann-Schaal M."/>
            <person name="Geppert A."/>
            <person name="Luckner M."/>
            <person name="Wanner G."/>
            <person name="Overmann J."/>
        </authorList>
    </citation>
    <scope>NUCLEOTIDE SEQUENCE [LARGE SCALE GENOMIC DNA]</scope>
    <source>
        <strain evidence="8 9">0125_3</strain>
    </source>
</reference>
<dbReference type="Gene3D" id="2.60.260.20">
    <property type="entry name" value="Urease metallochaperone UreE, N-terminal domain"/>
    <property type="match status" value="1"/>
</dbReference>
<protein>
    <recommendedName>
        <fullName evidence="5">Urease accessory protein UreE</fullName>
    </recommendedName>
</protein>
<dbReference type="GO" id="GO:0006457">
    <property type="term" value="P:protein folding"/>
    <property type="evidence" value="ECO:0007669"/>
    <property type="project" value="InterPro"/>
</dbReference>
<evidence type="ECO:0000256" key="2">
    <source>
        <dbReference type="ARBA" id="ARBA00022490"/>
    </source>
</evidence>